<dbReference type="SUPFAM" id="SSF53335">
    <property type="entry name" value="S-adenosyl-L-methionine-dependent methyltransferases"/>
    <property type="match status" value="1"/>
</dbReference>
<sequence length="216" mass="22722">MTDFAAAREAMVDRQVRTADVTLYPIIAAMLAVPREDYVPDALTEVAYFGEHVPLGGGRVVLDPRVFAKLLDALNVGREDLVLDVGCGLGYSTAVLAEMAEAVVAVEEGELAAEAERRLGLHSVDTAIVKTGPLAAGAPEHGPFDVILVEGAMEVLPAALEAQLKPGGRIAAIFVGGGNGQARLGLRTGDEITWRRIFDATAPVLPGFVATKAFEF</sequence>
<evidence type="ECO:0000256" key="2">
    <source>
        <dbReference type="ARBA" id="ARBA00013346"/>
    </source>
</evidence>
<protein>
    <recommendedName>
        <fullName evidence="2">Protein-L-isoaspartate O-methyltransferase</fullName>
    </recommendedName>
    <alternativeName>
        <fullName evidence="3">Protein L-isoaspartyl methyltransferase</fullName>
    </alternativeName>
</protein>
<dbReference type="GO" id="GO:0005737">
    <property type="term" value="C:cytoplasm"/>
    <property type="evidence" value="ECO:0007669"/>
    <property type="project" value="TreeGrafter"/>
</dbReference>
<dbReference type="EMBL" id="JACHFM010000001">
    <property type="protein sequence ID" value="MBB5220580.1"/>
    <property type="molecule type" value="Genomic_DNA"/>
</dbReference>
<accession>A0A840SII9</accession>
<dbReference type="GO" id="GO:0032259">
    <property type="term" value="P:methylation"/>
    <property type="evidence" value="ECO:0007669"/>
    <property type="project" value="UniProtKB-KW"/>
</dbReference>
<evidence type="ECO:0000313" key="4">
    <source>
        <dbReference type="EMBL" id="MBB5220580.1"/>
    </source>
</evidence>
<dbReference type="AlphaFoldDB" id="A0A840SII9"/>
<dbReference type="Pfam" id="PF01135">
    <property type="entry name" value="PCMT"/>
    <property type="match status" value="1"/>
</dbReference>
<comment type="similarity">
    <text evidence="1">Belongs to the methyltransferase superfamily. L-isoaspartyl/D-aspartyl protein methyltransferase family.</text>
</comment>
<dbReference type="InterPro" id="IPR029063">
    <property type="entry name" value="SAM-dependent_MTases_sf"/>
</dbReference>
<dbReference type="GO" id="GO:0004719">
    <property type="term" value="F:protein-L-isoaspartate (D-aspartate) O-methyltransferase activity"/>
    <property type="evidence" value="ECO:0007669"/>
    <property type="project" value="InterPro"/>
</dbReference>
<dbReference type="PANTHER" id="PTHR11579">
    <property type="entry name" value="PROTEIN-L-ISOASPARTATE O-METHYLTRANSFERASE"/>
    <property type="match status" value="1"/>
</dbReference>
<keyword evidence="4" id="KW-0489">Methyltransferase</keyword>
<organism evidence="4 5">
    <name type="scientific">Amaricoccus macauensis</name>
    <dbReference type="NCBI Taxonomy" id="57001"/>
    <lineage>
        <taxon>Bacteria</taxon>
        <taxon>Pseudomonadati</taxon>
        <taxon>Pseudomonadota</taxon>
        <taxon>Alphaproteobacteria</taxon>
        <taxon>Rhodobacterales</taxon>
        <taxon>Paracoccaceae</taxon>
        <taxon>Amaricoccus</taxon>
    </lineage>
</organism>
<dbReference type="InterPro" id="IPR000682">
    <property type="entry name" value="PCMT"/>
</dbReference>
<dbReference type="Proteomes" id="UP000549457">
    <property type="component" value="Unassembled WGS sequence"/>
</dbReference>
<evidence type="ECO:0000313" key="5">
    <source>
        <dbReference type="Proteomes" id="UP000549457"/>
    </source>
</evidence>
<dbReference type="PANTHER" id="PTHR11579:SF18">
    <property type="entry name" value="PROTEIN-L-ISOASPARTATE O-METHYLTRANSFERASE"/>
    <property type="match status" value="1"/>
</dbReference>
<reference evidence="4 5" key="1">
    <citation type="submission" date="2020-08" db="EMBL/GenBank/DDBJ databases">
        <title>Genomic Encyclopedia of Type Strains, Phase IV (KMG-IV): sequencing the most valuable type-strain genomes for metagenomic binning, comparative biology and taxonomic classification.</title>
        <authorList>
            <person name="Goeker M."/>
        </authorList>
    </citation>
    <scope>NUCLEOTIDE SEQUENCE [LARGE SCALE GENOMIC DNA]</scope>
    <source>
        <strain evidence="4 5">DSM 101730</strain>
    </source>
</reference>
<keyword evidence="5" id="KW-1185">Reference proteome</keyword>
<evidence type="ECO:0000256" key="3">
    <source>
        <dbReference type="ARBA" id="ARBA00030757"/>
    </source>
</evidence>
<keyword evidence="4" id="KW-0808">Transferase</keyword>
<comment type="caution">
    <text evidence="4">The sequence shown here is derived from an EMBL/GenBank/DDBJ whole genome shotgun (WGS) entry which is preliminary data.</text>
</comment>
<proteinExistence type="inferred from homology"/>
<dbReference type="RefSeq" id="WP_184146784.1">
    <property type="nucleotide sequence ID" value="NZ_JACHFM010000001.1"/>
</dbReference>
<name>A0A840SII9_9RHOB</name>
<gene>
    <name evidence="4" type="ORF">HNP73_000501</name>
</gene>
<evidence type="ECO:0000256" key="1">
    <source>
        <dbReference type="ARBA" id="ARBA00005369"/>
    </source>
</evidence>
<dbReference type="Gene3D" id="3.40.50.150">
    <property type="entry name" value="Vaccinia Virus protein VP39"/>
    <property type="match status" value="1"/>
</dbReference>